<dbReference type="SUPFAM" id="SSF54427">
    <property type="entry name" value="NTF2-like"/>
    <property type="match status" value="1"/>
</dbReference>
<dbReference type="RefSeq" id="WP_115664308.1">
    <property type="nucleotide sequence ID" value="NZ_LT991977.1"/>
</dbReference>
<dbReference type="EMBL" id="LT991977">
    <property type="protein sequence ID" value="SPK74808.1"/>
    <property type="molecule type" value="Genomic_DNA"/>
</dbReference>
<dbReference type="Pfam" id="PF12680">
    <property type="entry name" value="SnoaL_2"/>
    <property type="match status" value="1"/>
</dbReference>
<reference evidence="3 4" key="1">
    <citation type="submission" date="2018-01" db="EMBL/GenBank/DDBJ databases">
        <authorList>
            <person name="Gaut B.S."/>
            <person name="Morton B.R."/>
            <person name="Clegg M.T."/>
            <person name="Duvall M.R."/>
        </authorList>
    </citation>
    <scope>NUCLEOTIDE SEQUENCE [LARGE SCALE GENOMIC DNA]</scope>
    <source>
        <strain evidence="3">Cupriavidus taiwanensis LMG 19425</strain>
        <plasmid evidence="4">Plasmid ii</plasmid>
    </source>
</reference>
<keyword evidence="3" id="KW-0614">Plasmid</keyword>
<sequence length="108" mass="12027">MDISLPDAVSTFFQVSNGAAPSSLRRAFSENAVVHDEGQTYQGHEAIETWLAEAQRKYAYSVEPLTFVQDDARVTVVAQYAGNFPGGLADLKHIFRLTDHKSEFLEIH</sequence>
<geneLocation type="plasmid" evidence="3">
    <name>II</name>
</geneLocation>
<proteinExistence type="predicted"/>
<dbReference type="Gene3D" id="3.10.450.50">
    <property type="match status" value="1"/>
</dbReference>
<organism evidence="3 4">
    <name type="scientific">Cupriavidus taiwanensis</name>
    <dbReference type="NCBI Taxonomy" id="164546"/>
    <lineage>
        <taxon>Bacteria</taxon>
        <taxon>Pseudomonadati</taxon>
        <taxon>Pseudomonadota</taxon>
        <taxon>Betaproteobacteria</taxon>
        <taxon>Burkholderiales</taxon>
        <taxon>Burkholderiaceae</taxon>
        <taxon>Cupriavidus</taxon>
    </lineage>
</organism>
<dbReference type="InterPro" id="IPR037401">
    <property type="entry name" value="SnoaL-like"/>
</dbReference>
<protein>
    <recommendedName>
        <fullName evidence="1">SnoaL-like domain-containing protein</fullName>
    </recommendedName>
</protein>
<evidence type="ECO:0000313" key="2">
    <source>
        <dbReference type="EMBL" id="SPK70006.1"/>
    </source>
</evidence>
<evidence type="ECO:0000259" key="1">
    <source>
        <dbReference type="Pfam" id="PF12680"/>
    </source>
</evidence>
<name>A0A375IL65_9BURK</name>
<dbReference type="AlphaFoldDB" id="A0A375IL65"/>
<evidence type="ECO:0000313" key="4">
    <source>
        <dbReference type="Proteomes" id="UP000255505"/>
    </source>
</evidence>
<accession>A0A375IL65</accession>
<dbReference type="Proteomes" id="UP000255505">
    <property type="component" value="Unassembled WGS sequence"/>
</dbReference>
<dbReference type="InterPro" id="IPR032710">
    <property type="entry name" value="NTF2-like_dom_sf"/>
</dbReference>
<gene>
    <name evidence="3" type="ORF">CT19425_MP40003</name>
    <name evidence="2" type="ORF">CT19425_U340012</name>
</gene>
<dbReference type="Proteomes" id="UP000255505">
    <property type="component" value="Plasmid II"/>
</dbReference>
<evidence type="ECO:0000313" key="3">
    <source>
        <dbReference type="EMBL" id="SPK74808.1"/>
    </source>
</evidence>
<dbReference type="EMBL" id="OOEF01000028">
    <property type="protein sequence ID" value="SPK70006.1"/>
    <property type="molecule type" value="Genomic_DNA"/>
</dbReference>
<feature type="domain" description="SnoaL-like" evidence="1">
    <location>
        <begin position="10"/>
        <end position="83"/>
    </location>
</feature>